<sequence length="115" mass="12900">MIPEGGQTHLGSPSFLALLSFRRFSLGKEIVIVPVFRIALQHAQPLETLPVRAIPDLSEQVVGVLFKVQQVVHTHQHFLVLFILRLLQLLLKGIEDASTVRASIGRNRLLFPFDV</sequence>
<comment type="caution">
    <text evidence="1">The sequence shown here is derived from an EMBL/GenBank/DDBJ whole genome shotgun (WGS) entry which is preliminary data.</text>
</comment>
<dbReference type="EMBL" id="AGYL01000037">
    <property type="protein sequence ID" value="ENZ60607.1"/>
    <property type="molecule type" value="Genomic_DNA"/>
</dbReference>
<organism evidence="1 2">
    <name type="scientific">[Clostridium] clostridioforme 90A6</name>
    <dbReference type="NCBI Taxonomy" id="999406"/>
    <lineage>
        <taxon>Bacteria</taxon>
        <taxon>Bacillati</taxon>
        <taxon>Bacillota</taxon>
        <taxon>Clostridia</taxon>
        <taxon>Lachnospirales</taxon>
        <taxon>Lachnospiraceae</taxon>
        <taxon>Enterocloster</taxon>
    </lineage>
</organism>
<evidence type="ECO:0000313" key="1">
    <source>
        <dbReference type="EMBL" id="ENZ60607.1"/>
    </source>
</evidence>
<protein>
    <submittedName>
        <fullName evidence="1">Uncharacterized protein</fullName>
    </submittedName>
</protein>
<evidence type="ECO:0000313" key="2">
    <source>
        <dbReference type="Proteomes" id="UP000013180"/>
    </source>
</evidence>
<dbReference type="Proteomes" id="UP000013180">
    <property type="component" value="Unassembled WGS sequence"/>
</dbReference>
<reference evidence="1" key="1">
    <citation type="submission" date="2013-01" db="EMBL/GenBank/DDBJ databases">
        <title>The Genome Sequence of Clostridium clostridioforme 90A6.</title>
        <authorList>
            <consortium name="The Broad Institute Genome Sequencing Platform"/>
            <person name="Earl A."/>
            <person name="Ward D."/>
            <person name="Feldgarden M."/>
            <person name="Gevers D."/>
            <person name="Courvalin P."/>
            <person name="Lambert T."/>
            <person name="Walker B."/>
            <person name="Young S.K."/>
            <person name="Zeng Q."/>
            <person name="Gargeya S."/>
            <person name="Fitzgerald M."/>
            <person name="Haas B."/>
            <person name="Abouelleil A."/>
            <person name="Alvarado L."/>
            <person name="Arachchi H.M."/>
            <person name="Berlin A.M."/>
            <person name="Chapman S.B."/>
            <person name="Dewar J."/>
            <person name="Goldberg J."/>
            <person name="Griggs A."/>
            <person name="Gujja S."/>
            <person name="Hansen M."/>
            <person name="Howarth C."/>
            <person name="Imamovic A."/>
            <person name="Larimer J."/>
            <person name="McCowan C."/>
            <person name="Murphy C."/>
            <person name="Neiman D."/>
            <person name="Pearson M."/>
            <person name="Priest M."/>
            <person name="Roberts A."/>
            <person name="Saif S."/>
            <person name="Shea T."/>
            <person name="Sisk P."/>
            <person name="Sykes S."/>
            <person name="Wortman J."/>
            <person name="Nusbaum C."/>
            <person name="Birren B."/>
        </authorList>
    </citation>
    <scope>NUCLEOTIDE SEQUENCE [LARGE SCALE GENOMIC DNA]</scope>
    <source>
        <strain evidence="1">90A6</strain>
    </source>
</reference>
<keyword evidence="2" id="KW-1185">Reference proteome</keyword>
<dbReference type="HOGENOM" id="CLU_2104725_0_0_9"/>
<name>R0CV36_9FIRM</name>
<dbReference type="AlphaFoldDB" id="R0CV36"/>
<proteinExistence type="predicted"/>
<accession>R0CV36</accession>
<gene>
    <name evidence="1" type="ORF">HMPREF1083_03975</name>
</gene>